<dbReference type="RefSeq" id="WP_277882373.1">
    <property type="nucleotide sequence ID" value="NZ_JAMPKX010000012.1"/>
</dbReference>
<reference evidence="2 3" key="1">
    <citation type="submission" date="2022-04" db="EMBL/GenBank/DDBJ databases">
        <title>Positive selection, recombination, and allopatry shape intraspecific diversity of widespread and dominant cyanobacteria.</title>
        <authorList>
            <person name="Wei J."/>
            <person name="Shu W."/>
            <person name="Hu C."/>
        </authorList>
    </citation>
    <scope>NUCLEOTIDE SEQUENCE [LARGE SCALE GENOMIC DNA]</scope>
    <source>
        <strain evidence="2 3">DQ-A4</strain>
    </source>
</reference>
<dbReference type="EMBL" id="JAMPKX010000012">
    <property type="protein sequence ID" value="MEP0949524.1"/>
    <property type="molecule type" value="Genomic_DNA"/>
</dbReference>
<evidence type="ECO:0000313" key="3">
    <source>
        <dbReference type="Proteomes" id="UP001482513"/>
    </source>
</evidence>
<accession>A0ABV0K9U0</accession>
<dbReference type="PROSITE" id="PS50879">
    <property type="entry name" value="RNASE_H_1"/>
    <property type="match status" value="1"/>
</dbReference>
<feature type="domain" description="RNase H type-1" evidence="1">
    <location>
        <begin position="1"/>
        <end position="65"/>
    </location>
</feature>
<evidence type="ECO:0000259" key="1">
    <source>
        <dbReference type="PROSITE" id="PS50879"/>
    </source>
</evidence>
<protein>
    <recommendedName>
        <fullName evidence="1">RNase H type-1 domain-containing protein</fullName>
    </recommendedName>
</protein>
<name>A0ABV0K9U0_9CYAN</name>
<comment type="caution">
    <text evidence="2">The sequence shown here is derived from an EMBL/GenBank/DDBJ whole genome shotgun (WGS) entry which is preliminary data.</text>
</comment>
<dbReference type="InterPro" id="IPR012337">
    <property type="entry name" value="RNaseH-like_sf"/>
</dbReference>
<proteinExistence type="predicted"/>
<dbReference type="Proteomes" id="UP001482513">
    <property type="component" value="Unassembled WGS sequence"/>
</dbReference>
<dbReference type="InterPro" id="IPR036397">
    <property type="entry name" value="RNaseH_sf"/>
</dbReference>
<dbReference type="SUPFAM" id="SSF53098">
    <property type="entry name" value="Ribonuclease H-like"/>
    <property type="match status" value="1"/>
</dbReference>
<organism evidence="2 3">
    <name type="scientific">Leptolyngbya subtilissima DQ-A4</name>
    <dbReference type="NCBI Taxonomy" id="2933933"/>
    <lineage>
        <taxon>Bacteria</taxon>
        <taxon>Bacillati</taxon>
        <taxon>Cyanobacteriota</taxon>
        <taxon>Cyanophyceae</taxon>
        <taxon>Leptolyngbyales</taxon>
        <taxon>Leptolyngbyaceae</taxon>
        <taxon>Leptolyngbya group</taxon>
        <taxon>Leptolyngbya</taxon>
    </lineage>
</organism>
<gene>
    <name evidence="2" type="ORF">NC992_21780</name>
</gene>
<dbReference type="InterPro" id="IPR002156">
    <property type="entry name" value="RNaseH_domain"/>
</dbReference>
<dbReference type="Gene3D" id="3.30.420.10">
    <property type="entry name" value="Ribonuclease H-like superfamily/Ribonuclease H"/>
    <property type="match status" value="1"/>
</dbReference>
<sequence>MKGWAVRWRSKGWKRTQTKSPVNADLWQQLLSLCEQHQVEFQWVKGHSGNVENERCDRLAVAAAKQLNLPIDEGYEVPQVLQQESLF</sequence>
<keyword evidence="3" id="KW-1185">Reference proteome</keyword>
<dbReference type="Pfam" id="PF00075">
    <property type="entry name" value="RNase_H"/>
    <property type="match status" value="1"/>
</dbReference>
<evidence type="ECO:0000313" key="2">
    <source>
        <dbReference type="EMBL" id="MEP0949524.1"/>
    </source>
</evidence>